<evidence type="ECO:0000256" key="6">
    <source>
        <dbReference type="ARBA" id="ARBA00023004"/>
    </source>
</evidence>
<dbReference type="InterPro" id="IPR011662">
    <property type="entry name" value="Secretin/TonB_short_N"/>
</dbReference>
<dbReference type="Pfam" id="PF07660">
    <property type="entry name" value="STN"/>
    <property type="match status" value="1"/>
</dbReference>
<comment type="similarity">
    <text evidence="11 12">Belongs to the TonB-dependent receptor family.</text>
</comment>
<keyword evidence="14" id="KW-0675">Receptor</keyword>
<keyword evidence="6" id="KW-0408">Iron</keyword>
<dbReference type="Proteomes" id="UP000234483">
    <property type="component" value="Unassembled WGS sequence"/>
</dbReference>
<dbReference type="InterPro" id="IPR039426">
    <property type="entry name" value="TonB-dep_rcpt-like"/>
</dbReference>
<evidence type="ECO:0000256" key="10">
    <source>
        <dbReference type="ARBA" id="ARBA00023237"/>
    </source>
</evidence>
<feature type="domain" description="Secretin/TonB short N-terminal" evidence="13">
    <location>
        <begin position="234"/>
        <end position="284"/>
    </location>
</feature>
<dbReference type="GO" id="GO:0006826">
    <property type="term" value="P:iron ion transport"/>
    <property type="evidence" value="ECO:0007669"/>
    <property type="project" value="UniProtKB-KW"/>
</dbReference>
<dbReference type="PANTHER" id="PTHR32552">
    <property type="entry name" value="FERRICHROME IRON RECEPTOR-RELATED"/>
    <property type="match status" value="1"/>
</dbReference>
<evidence type="ECO:0000256" key="7">
    <source>
        <dbReference type="ARBA" id="ARBA00023065"/>
    </source>
</evidence>
<evidence type="ECO:0000256" key="1">
    <source>
        <dbReference type="ARBA" id="ARBA00004571"/>
    </source>
</evidence>
<dbReference type="EMBL" id="PJRQ01000009">
    <property type="protein sequence ID" value="PLR18572.1"/>
    <property type="molecule type" value="Genomic_DNA"/>
</dbReference>
<dbReference type="Pfam" id="PF07715">
    <property type="entry name" value="Plug"/>
    <property type="match status" value="1"/>
</dbReference>
<dbReference type="InterPro" id="IPR012910">
    <property type="entry name" value="Plug_dom"/>
</dbReference>
<proteinExistence type="inferred from homology"/>
<comment type="caution">
    <text evidence="14">The sequence shown here is derived from an EMBL/GenBank/DDBJ whole genome shotgun (WGS) entry which is preliminary data.</text>
</comment>
<evidence type="ECO:0000256" key="11">
    <source>
        <dbReference type="PROSITE-ProRule" id="PRU01360"/>
    </source>
</evidence>
<evidence type="ECO:0000256" key="5">
    <source>
        <dbReference type="ARBA" id="ARBA00022692"/>
    </source>
</evidence>
<keyword evidence="10 11" id="KW-0998">Cell outer membrane</keyword>
<dbReference type="AlphaFoldDB" id="A0A2N5CXQ2"/>
<evidence type="ECO:0000256" key="3">
    <source>
        <dbReference type="ARBA" id="ARBA00022452"/>
    </source>
</evidence>
<organism evidence="14 15">
    <name type="scientific">Caulobacter flavus</name>
    <dbReference type="NCBI Taxonomy" id="1679497"/>
    <lineage>
        <taxon>Bacteria</taxon>
        <taxon>Pseudomonadati</taxon>
        <taxon>Pseudomonadota</taxon>
        <taxon>Alphaproteobacteria</taxon>
        <taxon>Caulobacterales</taxon>
        <taxon>Caulobacteraceae</taxon>
        <taxon>Caulobacter</taxon>
    </lineage>
</organism>
<evidence type="ECO:0000256" key="2">
    <source>
        <dbReference type="ARBA" id="ARBA00022448"/>
    </source>
</evidence>
<dbReference type="Gene3D" id="2.40.170.20">
    <property type="entry name" value="TonB-dependent receptor, beta-barrel domain"/>
    <property type="match status" value="1"/>
</dbReference>
<evidence type="ECO:0000256" key="8">
    <source>
        <dbReference type="ARBA" id="ARBA00023077"/>
    </source>
</evidence>
<gene>
    <name evidence="14" type="ORF">CFHF_05000</name>
</gene>
<keyword evidence="4" id="KW-0410">Iron transport</keyword>
<dbReference type="SUPFAM" id="SSF56935">
    <property type="entry name" value="Porins"/>
    <property type="match status" value="1"/>
</dbReference>
<evidence type="ECO:0000256" key="12">
    <source>
        <dbReference type="RuleBase" id="RU003357"/>
    </source>
</evidence>
<evidence type="ECO:0000256" key="9">
    <source>
        <dbReference type="ARBA" id="ARBA00023136"/>
    </source>
</evidence>
<dbReference type="SMART" id="SM00965">
    <property type="entry name" value="STN"/>
    <property type="match status" value="1"/>
</dbReference>
<sequence length="1020" mass="108256">MDFLQLAVRLAFSDRVAAATIEQDVGGGLKNEAAEVRHFPAVTAVVKSKKHFLHEVVDLAAFHSSAEESLQGLLVGQGSMGQALASTRSSGKIRQRHSSSPTQRVFFVAFIRQQRDGAVNPHSRTCRRGAPPARLSGRVFRTVPLARARGPDRRSTATRGLALANAAVKEGALPRTGAPGVLHTRHRRCALAGWLALAAFATPVVAAAAPRRVDIAAGTPMARALTAFSAQTDIEILFNPALVTGLSAPRVRGRLEADEALERLLAGSGLVARRHGGRLLIERGAPERPLPAALPAAPIVSAEVDAVTVTALRRATAEQNTPLSIRVVSGEALKATGAVTFERAAQRLPGLTLTSTGVGRMRMTLRGVYGSGEATTALYYNDIPVSGPSGTTADPGGSFPDLLLVDVDRLEVLRGPQGTLYGSSAMGGAVKVAFNRADPARDQMGLEIEGGVVGGRAGGAITAVANKTFAEDRAALRLTAYRRDEAAFSDNARLGLKGVNAGSTTGGRLAAVWRPSEALRFDLLLAGQDSRLNDTGAGAPGEPSHVSRNFVRTPFDSEVWFGALSMESRLAGARFAASLAHYQWNNTRQIDYTGTLQAERGSAAGCARWLALGAGLACDAGQMTGYASYVDSRTPGLLYQPIDLTADVREARLTSDRDGPMQWTVGVFSETRSDTIDSQVRVADPLTGLPVDAAGFTGRRIVDTRLDQVAVYGEATLAVDDRTDITIGARRFSYDKKTVGQVLVVNVISDTSGGNFRNRVEEDGWSVKGLASRRFSPRLMGYMQVSQGFRPGGINTAPGLPAALQGYGSDTLWNRELGLKSRWLNGRLSTNLALYSIDWRDMQYSATSENGAFAFVTNLGRARIDGVEFDATWSRAGSKVGFNFAATEAVLTQDQTTGAMAGLGREGDHLPAVPRVAFTLWGETRRELPGGASLILNGSAAYVGESRSTFESVSPGAGRDLGGVTLIDGRMAIEVGRRSVGVFVENLLDSDSPLFITAGRLPQSFSAQPRRVGVSLRFAY</sequence>
<name>A0A2N5CXQ2_9CAUL</name>
<evidence type="ECO:0000259" key="13">
    <source>
        <dbReference type="SMART" id="SM00965"/>
    </source>
</evidence>
<dbReference type="Pfam" id="PF00593">
    <property type="entry name" value="TonB_dep_Rec_b-barrel"/>
    <property type="match status" value="1"/>
</dbReference>
<keyword evidence="3 11" id="KW-1134">Transmembrane beta strand</keyword>
<keyword evidence="8 12" id="KW-0798">TonB box</keyword>
<accession>A0A2N5CXQ2</accession>
<evidence type="ECO:0000313" key="15">
    <source>
        <dbReference type="Proteomes" id="UP000234483"/>
    </source>
</evidence>
<evidence type="ECO:0000256" key="4">
    <source>
        <dbReference type="ARBA" id="ARBA00022496"/>
    </source>
</evidence>
<comment type="subcellular location">
    <subcellularLocation>
        <location evidence="1 11">Cell outer membrane</location>
        <topology evidence="1 11">Multi-pass membrane protein</topology>
    </subcellularLocation>
</comment>
<dbReference type="InterPro" id="IPR000531">
    <property type="entry name" value="Beta-barrel_TonB"/>
</dbReference>
<protein>
    <submittedName>
        <fullName evidence="14">TonB-dependent receptor</fullName>
    </submittedName>
</protein>
<keyword evidence="7" id="KW-0406">Ion transport</keyword>
<keyword evidence="9 11" id="KW-0472">Membrane</keyword>
<reference evidence="14 15" key="1">
    <citation type="submission" date="2017-12" db="EMBL/GenBank/DDBJ databases">
        <title>The genome sequence of Caulobacter flavus CGMCC1 15093.</title>
        <authorList>
            <person name="Gao J."/>
            <person name="Mao X."/>
            <person name="Sun J."/>
        </authorList>
    </citation>
    <scope>NUCLEOTIDE SEQUENCE [LARGE SCALE GENOMIC DNA]</scope>
    <source>
        <strain evidence="14 15">CGMCC1 15093</strain>
    </source>
</reference>
<dbReference type="InterPro" id="IPR036942">
    <property type="entry name" value="Beta-barrel_TonB_sf"/>
</dbReference>
<dbReference type="PANTHER" id="PTHR32552:SF81">
    <property type="entry name" value="TONB-DEPENDENT OUTER MEMBRANE RECEPTOR"/>
    <property type="match status" value="1"/>
</dbReference>
<dbReference type="PROSITE" id="PS52016">
    <property type="entry name" value="TONB_DEPENDENT_REC_3"/>
    <property type="match status" value="1"/>
</dbReference>
<dbReference type="GO" id="GO:0009279">
    <property type="term" value="C:cell outer membrane"/>
    <property type="evidence" value="ECO:0007669"/>
    <property type="project" value="UniProtKB-SubCell"/>
</dbReference>
<evidence type="ECO:0000313" key="14">
    <source>
        <dbReference type="EMBL" id="PLR18572.1"/>
    </source>
</evidence>
<keyword evidence="2 11" id="KW-0813">Transport</keyword>
<keyword evidence="5 11" id="KW-0812">Transmembrane</keyword>
<dbReference type="Gene3D" id="3.55.50.30">
    <property type="match status" value="1"/>
</dbReference>